<feature type="transmembrane region" description="Helical" evidence="6">
    <location>
        <begin position="268"/>
        <end position="287"/>
    </location>
</feature>
<comment type="subcellular location">
    <subcellularLocation>
        <location evidence="1">Cell membrane</location>
        <topology evidence="1">Multi-pass membrane protein</topology>
    </subcellularLocation>
</comment>
<keyword evidence="2" id="KW-1003">Cell membrane</keyword>
<dbReference type="Pfam" id="PF00482">
    <property type="entry name" value="T2SSF"/>
    <property type="match status" value="1"/>
</dbReference>
<dbReference type="PANTHER" id="PTHR35007:SF1">
    <property type="entry name" value="PILUS ASSEMBLY PROTEIN"/>
    <property type="match status" value="1"/>
</dbReference>
<reference evidence="8" key="2">
    <citation type="submission" date="2020-09" db="EMBL/GenBank/DDBJ databases">
        <authorList>
            <person name="Sun Q."/>
            <person name="Zhou Y."/>
        </authorList>
    </citation>
    <scope>NUCLEOTIDE SEQUENCE</scope>
    <source>
        <strain evidence="8">CGMCC 4.7312</strain>
    </source>
</reference>
<dbReference type="EMBL" id="BMNB01000004">
    <property type="protein sequence ID" value="GGM29021.1"/>
    <property type="molecule type" value="Genomic_DNA"/>
</dbReference>
<evidence type="ECO:0000256" key="5">
    <source>
        <dbReference type="ARBA" id="ARBA00023136"/>
    </source>
</evidence>
<dbReference type="Proteomes" id="UP000608890">
    <property type="component" value="Unassembled WGS sequence"/>
</dbReference>
<dbReference type="RefSeq" id="WP_189041394.1">
    <property type="nucleotide sequence ID" value="NZ_BMNB01000004.1"/>
</dbReference>
<evidence type="ECO:0000256" key="2">
    <source>
        <dbReference type="ARBA" id="ARBA00022475"/>
    </source>
</evidence>
<accession>A0A917TMD1</accession>
<evidence type="ECO:0000259" key="7">
    <source>
        <dbReference type="Pfam" id="PF00482"/>
    </source>
</evidence>
<keyword evidence="4 6" id="KW-1133">Transmembrane helix</keyword>
<feature type="transmembrane region" description="Helical" evidence="6">
    <location>
        <begin position="6"/>
        <end position="23"/>
    </location>
</feature>
<keyword evidence="9" id="KW-1185">Reference proteome</keyword>
<dbReference type="AlphaFoldDB" id="A0A917TMD1"/>
<organism evidence="8 9">
    <name type="scientific">Micromonospora sonchi</name>
    <dbReference type="NCBI Taxonomy" id="1763543"/>
    <lineage>
        <taxon>Bacteria</taxon>
        <taxon>Bacillati</taxon>
        <taxon>Actinomycetota</taxon>
        <taxon>Actinomycetes</taxon>
        <taxon>Micromonosporales</taxon>
        <taxon>Micromonosporaceae</taxon>
        <taxon>Micromonospora</taxon>
    </lineage>
</organism>
<comment type="caution">
    <text evidence="8">The sequence shown here is derived from an EMBL/GenBank/DDBJ whole genome shotgun (WGS) entry which is preliminary data.</text>
</comment>
<feature type="transmembrane region" description="Helical" evidence="6">
    <location>
        <begin position="88"/>
        <end position="106"/>
    </location>
</feature>
<evidence type="ECO:0000256" key="3">
    <source>
        <dbReference type="ARBA" id="ARBA00022692"/>
    </source>
</evidence>
<feature type="transmembrane region" description="Helical" evidence="6">
    <location>
        <begin position="112"/>
        <end position="132"/>
    </location>
</feature>
<sequence>MTGSVLTAGAVAGFGLLLIATGLRPARPSLARALDALRRPPAPAADPLPWRTRVLSTPWRAFGLPRPRTRADLAVLERPVAVHLADQTLAVLAGLLLPPVVMALLASGGTTFGAQVPLWVSLAGGVGGWWLAETTVHAEAQRRRDELRYALSAVLDLVVISLAGGAGLEQALDDACADTNGWAANRLNRAVATSRLLRVPPWQSLGQLGEDTGVVELQELAATMSLAGAEGARIRTSLGIRAATMRAHQANALEAKANSATERMSMPVMLLAIGYMIFLLYPAVAAIDTF</sequence>
<gene>
    <name evidence="8" type="ORF">GCM10011608_12160</name>
</gene>
<evidence type="ECO:0000256" key="4">
    <source>
        <dbReference type="ARBA" id="ARBA00022989"/>
    </source>
</evidence>
<evidence type="ECO:0000313" key="9">
    <source>
        <dbReference type="Proteomes" id="UP000608890"/>
    </source>
</evidence>
<evidence type="ECO:0000313" key="8">
    <source>
        <dbReference type="EMBL" id="GGM29021.1"/>
    </source>
</evidence>
<evidence type="ECO:0000256" key="1">
    <source>
        <dbReference type="ARBA" id="ARBA00004651"/>
    </source>
</evidence>
<keyword evidence="3 6" id="KW-0812">Transmembrane</keyword>
<keyword evidence="5 6" id="KW-0472">Membrane</keyword>
<proteinExistence type="predicted"/>
<feature type="domain" description="Type II secretion system protein GspF" evidence="7">
    <location>
        <begin position="155"/>
        <end position="282"/>
    </location>
</feature>
<protein>
    <recommendedName>
        <fullName evidence="7">Type II secretion system protein GspF domain-containing protein</fullName>
    </recommendedName>
</protein>
<reference evidence="8" key="1">
    <citation type="journal article" date="2014" name="Int. J. Syst. Evol. Microbiol.">
        <title>Complete genome sequence of Corynebacterium casei LMG S-19264T (=DSM 44701T), isolated from a smear-ripened cheese.</title>
        <authorList>
            <consortium name="US DOE Joint Genome Institute (JGI-PGF)"/>
            <person name="Walter F."/>
            <person name="Albersmeier A."/>
            <person name="Kalinowski J."/>
            <person name="Ruckert C."/>
        </authorList>
    </citation>
    <scope>NUCLEOTIDE SEQUENCE</scope>
    <source>
        <strain evidence="8">CGMCC 4.7312</strain>
    </source>
</reference>
<dbReference type="PANTHER" id="PTHR35007">
    <property type="entry name" value="INTEGRAL MEMBRANE PROTEIN-RELATED"/>
    <property type="match status" value="1"/>
</dbReference>
<evidence type="ECO:0000256" key="6">
    <source>
        <dbReference type="SAM" id="Phobius"/>
    </source>
</evidence>
<dbReference type="GO" id="GO:0005886">
    <property type="term" value="C:plasma membrane"/>
    <property type="evidence" value="ECO:0007669"/>
    <property type="project" value="UniProtKB-SubCell"/>
</dbReference>
<dbReference type="InterPro" id="IPR018076">
    <property type="entry name" value="T2SS_GspF_dom"/>
</dbReference>
<name>A0A917TMD1_9ACTN</name>